<dbReference type="FunFam" id="1.10.510.10:FF:000146">
    <property type="entry name" value="LRR receptor-like serine/threonine-protein kinase IOS1"/>
    <property type="match status" value="1"/>
</dbReference>
<feature type="domain" description="Protein kinase" evidence="15">
    <location>
        <begin position="72"/>
        <end position="348"/>
    </location>
</feature>
<evidence type="ECO:0000256" key="8">
    <source>
        <dbReference type="ARBA" id="ARBA00022840"/>
    </source>
</evidence>
<comment type="subcellular location">
    <subcellularLocation>
        <location evidence="1">Membrane</location>
        <topology evidence="1">Single-pass membrane protein</topology>
    </subcellularLocation>
</comment>
<evidence type="ECO:0000313" key="17">
    <source>
        <dbReference type="EMBL" id="WOH00782.1"/>
    </source>
</evidence>
<keyword evidence="8 12" id="KW-0067">ATP-binding</keyword>
<keyword evidence="2 13" id="KW-0723">Serine/threonine-protein kinase</keyword>
<name>A0A162A2U6_DAUCS</name>
<organism evidence="16">
    <name type="scientific">Daucus carota subsp. sativus</name>
    <name type="common">Carrot</name>
    <dbReference type="NCBI Taxonomy" id="79200"/>
    <lineage>
        <taxon>Eukaryota</taxon>
        <taxon>Viridiplantae</taxon>
        <taxon>Streptophyta</taxon>
        <taxon>Embryophyta</taxon>
        <taxon>Tracheophyta</taxon>
        <taxon>Spermatophyta</taxon>
        <taxon>Magnoliopsida</taxon>
        <taxon>eudicotyledons</taxon>
        <taxon>Gunneridae</taxon>
        <taxon>Pentapetalae</taxon>
        <taxon>asterids</taxon>
        <taxon>campanulids</taxon>
        <taxon>Apiales</taxon>
        <taxon>Apiaceae</taxon>
        <taxon>Apioideae</taxon>
        <taxon>Scandiceae</taxon>
        <taxon>Daucinae</taxon>
        <taxon>Daucus</taxon>
        <taxon>Daucus sect. Daucus</taxon>
    </lineage>
</organism>
<dbReference type="Gene3D" id="1.10.510.10">
    <property type="entry name" value="Transferase(Phosphotransferase) domain 1"/>
    <property type="match status" value="1"/>
</dbReference>
<dbReference type="OrthoDB" id="4062651at2759"/>
<dbReference type="FunFam" id="3.30.200.20:FF:000434">
    <property type="entry name" value="Receptor-like serine/threonine-protein kinase"/>
    <property type="match status" value="1"/>
</dbReference>
<evidence type="ECO:0000313" key="18">
    <source>
        <dbReference type="Proteomes" id="UP000077755"/>
    </source>
</evidence>
<evidence type="ECO:0000256" key="6">
    <source>
        <dbReference type="ARBA" id="ARBA00022741"/>
    </source>
</evidence>
<keyword evidence="3" id="KW-0597">Phosphoprotein</keyword>
<evidence type="ECO:0000256" key="7">
    <source>
        <dbReference type="ARBA" id="ARBA00022777"/>
    </source>
</evidence>
<dbReference type="GO" id="GO:0016020">
    <property type="term" value="C:membrane"/>
    <property type="evidence" value="ECO:0007669"/>
    <property type="project" value="UniProtKB-SubCell"/>
</dbReference>
<keyword evidence="9 14" id="KW-1133">Transmembrane helix</keyword>
<keyword evidence="4" id="KW-0808">Transferase</keyword>
<reference evidence="16" key="1">
    <citation type="journal article" date="2016" name="Nat. Genet.">
        <title>A high-quality carrot genome assembly provides new insights into carotenoid accumulation and asterid genome evolution.</title>
        <authorList>
            <person name="Iorizzo M."/>
            <person name="Ellison S."/>
            <person name="Senalik D."/>
            <person name="Zeng P."/>
            <person name="Satapoomin P."/>
            <person name="Huang J."/>
            <person name="Bowman M."/>
            <person name="Iovene M."/>
            <person name="Sanseverino W."/>
            <person name="Cavagnaro P."/>
            <person name="Yildiz M."/>
            <person name="Macko-Podgorni A."/>
            <person name="Moranska E."/>
            <person name="Grzebelus E."/>
            <person name="Grzebelus D."/>
            <person name="Ashrafi H."/>
            <person name="Zheng Z."/>
            <person name="Cheng S."/>
            <person name="Spooner D."/>
            <person name="Van Deynze A."/>
            <person name="Simon P."/>
        </authorList>
    </citation>
    <scope>NUCLEOTIDE SEQUENCE [LARGE SCALE GENOMIC DNA]</scope>
    <source>
        <tissue evidence="16">Leaf</tissue>
    </source>
</reference>
<dbReference type="InterPro" id="IPR011009">
    <property type="entry name" value="Kinase-like_dom_sf"/>
</dbReference>
<reference evidence="17" key="2">
    <citation type="submission" date="2022-03" db="EMBL/GenBank/DDBJ databases">
        <title>Draft title - Genomic analysis of global carrot germplasm unveils the trajectory of domestication and the origin of high carotenoid orange carrot.</title>
        <authorList>
            <person name="Iorizzo M."/>
            <person name="Ellison S."/>
            <person name="Senalik D."/>
            <person name="Macko-Podgorni A."/>
            <person name="Grzebelus D."/>
            <person name="Bostan H."/>
            <person name="Rolling W."/>
            <person name="Curaba J."/>
            <person name="Simon P."/>
        </authorList>
    </citation>
    <scope>NUCLEOTIDE SEQUENCE</scope>
    <source>
        <tissue evidence="17">Leaf</tissue>
    </source>
</reference>
<evidence type="ECO:0000256" key="4">
    <source>
        <dbReference type="ARBA" id="ARBA00022679"/>
    </source>
</evidence>
<dbReference type="GO" id="GO:0005524">
    <property type="term" value="F:ATP binding"/>
    <property type="evidence" value="ECO:0007669"/>
    <property type="project" value="UniProtKB-UniRule"/>
</dbReference>
<evidence type="ECO:0000256" key="13">
    <source>
        <dbReference type="RuleBase" id="RU000304"/>
    </source>
</evidence>
<dbReference type="PROSITE" id="PS50011">
    <property type="entry name" value="PROTEIN_KINASE_DOM"/>
    <property type="match status" value="1"/>
</dbReference>
<accession>A0A162A2U6</accession>
<dbReference type="SMART" id="SM00220">
    <property type="entry name" value="S_TKc"/>
    <property type="match status" value="1"/>
</dbReference>
<dbReference type="GO" id="GO:0004674">
    <property type="term" value="F:protein serine/threonine kinase activity"/>
    <property type="evidence" value="ECO:0007669"/>
    <property type="project" value="UniProtKB-KW"/>
</dbReference>
<dbReference type="InterPro" id="IPR008271">
    <property type="entry name" value="Ser/Thr_kinase_AS"/>
</dbReference>
<dbReference type="Gramene" id="KZM94340">
    <property type="protein sequence ID" value="KZM94340"/>
    <property type="gene ID" value="DCAR_017583"/>
</dbReference>
<keyword evidence="11" id="KW-0675">Receptor</keyword>
<evidence type="ECO:0000256" key="1">
    <source>
        <dbReference type="ARBA" id="ARBA00004167"/>
    </source>
</evidence>
<dbReference type="EMBL" id="CP093347">
    <property type="protein sequence ID" value="WOH00782.1"/>
    <property type="molecule type" value="Genomic_DNA"/>
</dbReference>
<dbReference type="KEGG" id="dcr:108223527"/>
<dbReference type="Pfam" id="PF00069">
    <property type="entry name" value="Pkinase"/>
    <property type="match status" value="1"/>
</dbReference>
<evidence type="ECO:0000256" key="2">
    <source>
        <dbReference type="ARBA" id="ARBA00022527"/>
    </source>
</evidence>
<feature type="binding site" evidence="12">
    <location>
        <position position="100"/>
    </location>
    <ligand>
        <name>ATP</name>
        <dbReference type="ChEBI" id="CHEBI:30616"/>
    </ligand>
</feature>
<sequence>MGQPRFLALYITVCIVAFVIGKIVIAVLIYRRWQRKNLVIQDSSYGGKLVMFRSSRMKSLKSNKLLKRTMKLSNKDKIGAGGYGTVYRLKIDDSTSFAVKRLNRGSAEQDRGFERELEAMGDIKHRNIVVLHGYYTAPHYNLLIYELMPNGSLDTLLHGRSPEKVLDWPSRYKIAVGAARGLAYLHHDCIPHIIHRDIKSSNILLDENMEAQVSDFGLATLMEPDKTHVSTVVAGTFGYLAPEYFDTGRATVKGDVYSYGVVLLELLTGKRPNDETFIEEGTRLVTWVKVVVQEKREEYVIDSVIKIYPSEEVSAVFNIALMCLESDPTRRPTMAEVVKMLERIKPQLQTES</sequence>
<dbReference type="PROSITE" id="PS00108">
    <property type="entry name" value="PROTEIN_KINASE_ST"/>
    <property type="match status" value="1"/>
</dbReference>
<keyword evidence="7" id="KW-0418">Kinase</keyword>
<evidence type="ECO:0000256" key="14">
    <source>
        <dbReference type="SAM" id="Phobius"/>
    </source>
</evidence>
<evidence type="ECO:0000256" key="12">
    <source>
        <dbReference type="PROSITE-ProRule" id="PRU10141"/>
    </source>
</evidence>
<evidence type="ECO:0000256" key="9">
    <source>
        <dbReference type="ARBA" id="ARBA00022989"/>
    </source>
</evidence>
<dbReference type="PROSITE" id="PS00107">
    <property type="entry name" value="PROTEIN_KINASE_ATP"/>
    <property type="match status" value="1"/>
</dbReference>
<comment type="similarity">
    <text evidence="13">Belongs to the protein kinase superfamily.</text>
</comment>
<dbReference type="AlphaFoldDB" id="A0A162A2U6"/>
<evidence type="ECO:0000256" key="11">
    <source>
        <dbReference type="ARBA" id="ARBA00023170"/>
    </source>
</evidence>
<evidence type="ECO:0000256" key="10">
    <source>
        <dbReference type="ARBA" id="ARBA00023136"/>
    </source>
</evidence>
<dbReference type="Gene3D" id="3.30.200.20">
    <property type="entry name" value="Phosphorylase Kinase, domain 1"/>
    <property type="match status" value="1"/>
</dbReference>
<evidence type="ECO:0000256" key="3">
    <source>
        <dbReference type="ARBA" id="ARBA00022553"/>
    </source>
</evidence>
<gene>
    <name evidence="16" type="ORF">DCAR_017583</name>
    <name evidence="17" type="ORF">DCAR_0520157</name>
</gene>
<dbReference type="InterPro" id="IPR017441">
    <property type="entry name" value="Protein_kinase_ATP_BS"/>
</dbReference>
<keyword evidence="10 14" id="KW-0472">Membrane</keyword>
<dbReference type="OMA" id="FLTMIMG"/>
<feature type="transmembrane region" description="Helical" evidence="14">
    <location>
        <begin position="6"/>
        <end position="30"/>
    </location>
</feature>
<dbReference type="InterPro" id="IPR000719">
    <property type="entry name" value="Prot_kinase_dom"/>
</dbReference>
<keyword evidence="6 12" id="KW-0547">Nucleotide-binding</keyword>
<dbReference type="PANTHER" id="PTHR47989:SF65">
    <property type="entry name" value="PROTEIN KINASE DOMAIN-CONTAINING PROTEIN"/>
    <property type="match status" value="1"/>
</dbReference>
<evidence type="ECO:0000259" key="15">
    <source>
        <dbReference type="PROSITE" id="PS50011"/>
    </source>
</evidence>
<evidence type="ECO:0000313" key="16">
    <source>
        <dbReference type="EMBL" id="KZM94340.1"/>
    </source>
</evidence>
<dbReference type="EMBL" id="LNRQ01000005">
    <property type="protein sequence ID" value="KZM94340.1"/>
    <property type="molecule type" value="Genomic_DNA"/>
</dbReference>
<protein>
    <recommendedName>
        <fullName evidence="15">Protein kinase domain-containing protein</fullName>
    </recommendedName>
</protein>
<keyword evidence="5 14" id="KW-0812">Transmembrane</keyword>
<dbReference type="PANTHER" id="PTHR47989">
    <property type="entry name" value="OS01G0750732 PROTEIN"/>
    <property type="match status" value="1"/>
</dbReference>
<dbReference type="STRING" id="79200.A0A162A2U6"/>
<dbReference type="Proteomes" id="UP000077755">
    <property type="component" value="Chromosome 5"/>
</dbReference>
<dbReference type="SUPFAM" id="SSF56112">
    <property type="entry name" value="Protein kinase-like (PK-like)"/>
    <property type="match status" value="1"/>
</dbReference>
<dbReference type="PIRSF" id="PIRSF000654">
    <property type="entry name" value="Integrin-linked_kinase"/>
    <property type="match status" value="1"/>
</dbReference>
<evidence type="ECO:0000256" key="5">
    <source>
        <dbReference type="ARBA" id="ARBA00022692"/>
    </source>
</evidence>
<keyword evidence="18" id="KW-1185">Reference proteome</keyword>
<proteinExistence type="inferred from homology"/>